<dbReference type="OrthoDB" id="9788468at2"/>
<evidence type="ECO:0000313" key="4">
    <source>
        <dbReference type="EMBL" id="TQL62286.1"/>
    </source>
</evidence>
<dbReference type="NCBIfam" id="TIGR03081">
    <property type="entry name" value="metmalonyl_epim"/>
    <property type="match status" value="1"/>
</dbReference>
<dbReference type="PANTHER" id="PTHR43048:SF3">
    <property type="entry name" value="METHYLMALONYL-COA EPIMERASE, MITOCHONDRIAL"/>
    <property type="match status" value="1"/>
</dbReference>
<dbReference type="GO" id="GO:0046872">
    <property type="term" value="F:metal ion binding"/>
    <property type="evidence" value="ECO:0007669"/>
    <property type="project" value="UniProtKB-KW"/>
</dbReference>
<keyword evidence="5" id="KW-1185">Reference proteome</keyword>
<name>A0A542ZPU2_9ACTN</name>
<comment type="similarity">
    <text evidence="1">Belongs to the methylmalonyl-CoA epimerase family.</text>
</comment>
<dbReference type="Gene3D" id="3.10.180.10">
    <property type="entry name" value="2,3-Dihydroxybiphenyl 1,2-Dioxygenase, domain 1"/>
    <property type="match status" value="1"/>
</dbReference>
<dbReference type="InterPro" id="IPR037523">
    <property type="entry name" value="VOC_core"/>
</dbReference>
<sequence length="152" mass="16777">MSDISDIVSDNPDLFVCIDHVGLAVPDLDEAIEFHTKVMGWRLLHRETNEEQGVEEAMIGTGEQLEQNAQIQLLAPLKEDSAIGKFLARNGQGMQQLAYRVKDLDHVSEVLRGHGLRLLYPEAKIGTGGSRINFVHPKDARGVLLELVEPAA</sequence>
<reference evidence="4 5" key="1">
    <citation type="submission" date="2019-06" db="EMBL/GenBank/DDBJ databases">
        <title>Sequencing the genomes of 1000 actinobacteria strains.</title>
        <authorList>
            <person name="Klenk H.-P."/>
        </authorList>
    </citation>
    <scope>NUCLEOTIDE SEQUENCE [LARGE SCALE GENOMIC DNA]</scope>
    <source>
        <strain evidence="4 5">DSM 8251</strain>
    </source>
</reference>
<dbReference type="EMBL" id="VFOR01000001">
    <property type="protein sequence ID" value="TQL62286.1"/>
    <property type="molecule type" value="Genomic_DNA"/>
</dbReference>
<comment type="caution">
    <text evidence="4">The sequence shown here is derived from an EMBL/GenBank/DDBJ whole genome shotgun (WGS) entry which is preliminary data.</text>
</comment>
<dbReference type="PANTHER" id="PTHR43048">
    <property type="entry name" value="METHYLMALONYL-COA EPIMERASE"/>
    <property type="match status" value="1"/>
</dbReference>
<dbReference type="InterPro" id="IPR029068">
    <property type="entry name" value="Glyas_Bleomycin-R_OHBP_Dase"/>
</dbReference>
<evidence type="ECO:0000256" key="1">
    <source>
        <dbReference type="ARBA" id="ARBA00009308"/>
    </source>
</evidence>
<dbReference type="InterPro" id="IPR017515">
    <property type="entry name" value="MeMalonyl-CoA_epimerase"/>
</dbReference>
<dbReference type="AlphaFoldDB" id="A0A542ZPU2"/>
<dbReference type="SUPFAM" id="SSF54593">
    <property type="entry name" value="Glyoxalase/Bleomycin resistance protein/Dihydroxybiphenyl dioxygenase"/>
    <property type="match status" value="1"/>
</dbReference>
<evidence type="ECO:0000256" key="2">
    <source>
        <dbReference type="ARBA" id="ARBA00022723"/>
    </source>
</evidence>
<dbReference type="RefSeq" id="WP_142092160.1">
    <property type="nucleotide sequence ID" value="NZ_BAAAMD010000003.1"/>
</dbReference>
<dbReference type="InterPro" id="IPR051785">
    <property type="entry name" value="MMCE/EMCE_epimerase"/>
</dbReference>
<gene>
    <name evidence="4" type="ORF">FB460_0057</name>
</gene>
<protein>
    <submittedName>
        <fullName evidence="4">Methylmalonyl-CoA epimerase</fullName>
    </submittedName>
</protein>
<dbReference type="PROSITE" id="PS51819">
    <property type="entry name" value="VOC"/>
    <property type="match status" value="1"/>
</dbReference>
<dbReference type="Proteomes" id="UP000316196">
    <property type="component" value="Unassembled WGS sequence"/>
</dbReference>
<dbReference type="Pfam" id="PF13669">
    <property type="entry name" value="Glyoxalase_4"/>
    <property type="match status" value="1"/>
</dbReference>
<proteinExistence type="inferred from homology"/>
<accession>A0A542ZPU2</accession>
<evidence type="ECO:0000313" key="5">
    <source>
        <dbReference type="Proteomes" id="UP000316196"/>
    </source>
</evidence>
<evidence type="ECO:0000259" key="3">
    <source>
        <dbReference type="PROSITE" id="PS51819"/>
    </source>
</evidence>
<dbReference type="CDD" id="cd07249">
    <property type="entry name" value="MMCE"/>
    <property type="match status" value="1"/>
</dbReference>
<dbReference type="GO" id="GO:0004493">
    <property type="term" value="F:methylmalonyl-CoA epimerase activity"/>
    <property type="evidence" value="ECO:0007669"/>
    <property type="project" value="TreeGrafter"/>
</dbReference>
<dbReference type="GO" id="GO:0046491">
    <property type="term" value="P:L-methylmalonyl-CoA metabolic process"/>
    <property type="evidence" value="ECO:0007669"/>
    <property type="project" value="TreeGrafter"/>
</dbReference>
<keyword evidence="2" id="KW-0479">Metal-binding</keyword>
<organism evidence="4 5">
    <name type="scientific">Propioniferax innocua</name>
    <dbReference type="NCBI Taxonomy" id="1753"/>
    <lineage>
        <taxon>Bacteria</taxon>
        <taxon>Bacillati</taxon>
        <taxon>Actinomycetota</taxon>
        <taxon>Actinomycetes</taxon>
        <taxon>Propionibacteriales</taxon>
        <taxon>Propionibacteriaceae</taxon>
        <taxon>Propioniferax</taxon>
    </lineage>
</organism>
<feature type="domain" description="VOC" evidence="3">
    <location>
        <begin position="17"/>
        <end position="150"/>
    </location>
</feature>